<keyword evidence="3" id="KW-0547">Nucleotide-binding</keyword>
<dbReference type="Pfam" id="PF00120">
    <property type="entry name" value="Gln-synt_C"/>
    <property type="match status" value="1"/>
</dbReference>
<evidence type="ECO:0000313" key="10">
    <source>
        <dbReference type="Proteomes" id="UP001519291"/>
    </source>
</evidence>
<dbReference type="InterPro" id="IPR014746">
    <property type="entry name" value="Gln_synth/guanido_kin_cat_dom"/>
</dbReference>
<dbReference type="EMBL" id="JAGIOH010000001">
    <property type="protein sequence ID" value="MBP2405635.1"/>
    <property type="molecule type" value="Genomic_DNA"/>
</dbReference>
<dbReference type="InterPro" id="IPR008146">
    <property type="entry name" value="Gln_synth_cat_dom"/>
</dbReference>
<comment type="similarity">
    <text evidence="1 5 6">Belongs to the glutamine synthetase family.</text>
</comment>
<name>A0ABS4YAT3_9ACTN</name>
<gene>
    <name evidence="9" type="ORF">JO379_005104</name>
</gene>
<sequence length="456" mass="48914">MTTSSPKAASSKLPASSPDTRLAQDVDFVQLLFTDIAGHLKTLEIPAARWAEVRDGGWTLDGSVLLGYGDPEHSDLRLVPDPSTYVRRPWTTVSGRTVGMVFCDVLDTAGRPFAADPRAVLRKAVRASEARGQRPVFGVEAEFYLLRPGTPGTAGEPADGAGYWDVSVDEEADEVCRDIAEALAAMDFTVDGHHHEVCAGQRELVFRHGDALTTADRLLLLKHTARVMARRRGMSAVFMPKPLAHLYGNALHVHVSLESTGAAAGALFHDGTDADGMSALFRSSLAGVLDHAPALTALGNPTVNSYKRLVPASGTPVHRSWARHNRSTAFKVVGDNAAPRSLRLEMRSPDPAANPHLLFAGVLAAFADGQDRGLELSEACEEPADLLTPDALATRGILPLPTDLPSALRALEEDDTLRGALGELAADAVVRNSAADWAAWHRLVTPWEIERYAESV</sequence>
<dbReference type="InterPro" id="IPR008147">
    <property type="entry name" value="Gln_synt_N"/>
</dbReference>
<dbReference type="SUPFAM" id="SSF55931">
    <property type="entry name" value="Glutamine synthetase/guanido kinase"/>
    <property type="match status" value="1"/>
</dbReference>
<keyword evidence="4" id="KW-0067">ATP-binding</keyword>
<evidence type="ECO:0000256" key="4">
    <source>
        <dbReference type="ARBA" id="ARBA00022840"/>
    </source>
</evidence>
<protein>
    <submittedName>
        <fullName evidence="9">Glutamine synthetase</fullName>
        <ecNumber evidence="9">6.3.1.2</ecNumber>
    </submittedName>
</protein>
<evidence type="ECO:0000259" key="7">
    <source>
        <dbReference type="PROSITE" id="PS51986"/>
    </source>
</evidence>
<evidence type="ECO:0000256" key="3">
    <source>
        <dbReference type="ARBA" id="ARBA00022741"/>
    </source>
</evidence>
<evidence type="ECO:0000256" key="1">
    <source>
        <dbReference type="ARBA" id="ARBA00009897"/>
    </source>
</evidence>
<dbReference type="PANTHER" id="PTHR43785:SF12">
    <property type="entry name" value="TYPE-1 GLUTAMINE SYNTHETASE 2"/>
    <property type="match status" value="1"/>
</dbReference>
<evidence type="ECO:0000259" key="8">
    <source>
        <dbReference type="PROSITE" id="PS51987"/>
    </source>
</evidence>
<keyword evidence="2 9" id="KW-0436">Ligase</keyword>
<dbReference type="PROSITE" id="PS51987">
    <property type="entry name" value="GS_CATALYTIC"/>
    <property type="match status" value="1"/>
</dbReference>
<dbReference type="GeneID" id="91571973"/>
<dbReference type="PANTHER" id="PTHR43785">
    <property type="entry name" value="GAMMA-GLUTAMYLPUTRESCINE SYNTHETASE"/>
    <property type="match status" value="1"/>
</dbReference>
<comment type="caution">
    <text evidence="9">The sequence shown here is derived from an EMBL/GenBank/DDBJ whole genome shotgun (WGS) entry which is preliminary data.</text>
</comment>
<dbReference type="SUPFAM" id="SSF54368">
    <property type="entry name" value="Glutamine synthetase, N-terminal domain"/>
    <property type="match status" value="1"/>
</dbReference>
<organism evidence="9 10">
    <name type="scientific">Streptomyces syringium</name>
    <dbReference type="NCBI Taxonomy" id="76729"/>
    <lineage>
        <taxon>Bacteria</taxon>
        <taxon>Bacillati</taxon>
        <taxon>Actinomycetota</taxon>
        <taxon>Actinomycetes</taxon>
        <taxon>Kitasatosporales</taxon>
        <taxon>Streptomycetaceae</taxon>
        <taxon>Streptomyces</taxon>
    </lineage>
</organism>
<dbReference type="RefSeq" id="WP_209517139.1">
    <property type="nucleotide sequence ID" value="NZ_JAGIOH010000001.1"/>
</dbReference>
<evidence type="ECO:0000256" key="5">
    <source>
        <dbReference type="PROSITE-ProRule" id="PRU01330"/>
    </source>
</evidence>
<dbReference type="PROSITE" id="PS51986">
    <property type="entry name" value="GS_BETA_GRASP"/>
    <property type="match status" value="1"/>
</dbReference>
<dbReference type="Pfam" id="PF03951">
    <property type="entry name" value="Gln-synt_N"/>
    <property type="match status" value="1"/>
</dbReference>
<dbReference type="Gene3D" id="3.10.20.70">
    <property type="entry name" value="Glutamine synthetase, N-terminal domain"/>
    <property type="match status" value="1"/>
</dbReference>
<dbReference type="SMART" id="SM01230">
    <property type="entry name" value="Gln-synt_C"/>
    <property type="match status" value="1"/>
</dbReference>
<dbReference type="GO" id="GO:0004356">
    <property type="term" value="F:glutamine synthetase activity"/>
    <property type="evidence" value="ECO:0007669"/>
    <property type="project" value="UniProtKB-EC"/>
</dbReference>
<accession>A0ABS4YAT3</accession>
<dbReference type="Proteomes" id="UP001519291">
    <property type="component" value="Unassembled WGS sequence"/>
</dbReference>
<evidence type="ECO:0000256" key="2">
    <source>
        <dbReference type="ARBA" id="ARBA00022598"/>
    </source>
</evidence>
<dbReference type="InterPro" id="IPR036651">
    <property type="entry name" value="Gln_synt_N_sf"/>
</dbReference>
<reference evidence="9 10" key="1">
    <citation type="submission" date="2021-03" db="EMBL/GenBank/DDBJ databases">
        <title>Sequencing the genomes of 1000 actinobacteria strains.</title>
        <authorList>
            <person name="Klenk H.-P."/>
        </authorList>
    </citation>
    <scope>NUCLEOTIDE SEQUENCE [LARGE SCALE GENOMIC DNA]</scope>
    <source>
        <strain evidence="9 10">DSM 41480</strain>
    </source>
</reference>
<proteinExistence type="inferred from homology"/>
<dbReference type="Gene3D" id="3.30.590.10">
    <property type="entry name" value="Glutamine synthetase/guanido kinase, catalytic domain"/>
    <property type="match status" value="1"/>
</dbReference>
<evidence type="ECO:0000313" key="9">
    <source>
        <dbReference type="EMBL" id="MBP2405635.1"/>
    </source>
</evidence>
<dbReference type="EC" id="6.3.1.2" evidence="9"/>
<feature type="domain" description="GS beta-grasp" evidence="7">
    <location>
        <begin position="24"/>
        <end position="110"/>
    </location>
</feature>
<keyword evidence="10" id="KW-1185">Reference proteome</keyword>
<feature type="domain" description="GS catalytic" evidence="8">
    <location>
        <begin position="117"/>
        <end position="456"/>
    </location>
</feature>
<evidence type="ECO:0000256" key="6">
    <source>
        <dbReference type="RuleBase" id="RU000384"/>
    </source>
</evidence>